<evidence type="ECO:0000256" key="3">
    <source>
        <dbReference type="ARBA" id="ARBA00023163"/>
    </source>
</evidence>
<keyword evidence="1" id="KW-0805">Transcription regulation</keyword>
<dbReference type="PRINTS" id="PR00455">
    <property type="entry name" value="HTHTETR"/>
</dbReference>
<evidence type="ECO:0000256" key="4">
    <source>
        <dbReference type="PROSITE-ProRule" id="PRU00335"/>
    </source>
</evidence>
<dbReference type="PROSITE" id="PS01081">
    <property type="entry name" value="HTH_TETR_1"/>
    <property type="match status" value="1"/>
</dbReference>
<keyword evidence="7" id="KW-1185">Reference proteome</keyword>
<dbReference type="Proteomes" id="UP001234343">
    <property type="component" value="Unassembled WGS sequence"/>
</dbReference>
<evidence type="ECO:0000256" key="1">
    <source>
        <dbReference type="ARBA" id="ARBA00023015"/>
    </source>
</evidence>
<dbReference type="EMBL" id="JAUCBP010000007">
    <property type="protein sequence ID" value="MDM7860308.1"/>
    <property type="molecule type" value="Genomic_DNA"/>
</dbReference>
<dbReference type="PANTHER" id="PTHR30055:SF220">
    <property type="entry name" value="TETR-FAMILY REGULATORY PROTEIN"/>
    <property type="match status" value="1"/>
</dbReference>
<keyword evidence="2 4" id="KW-0238">DNA-binding</keyword>
<evidence type="ECO:0000259" key="5">
    <source>
        <dbReference type="PROSITE" id="PS50977"/>
    </source>
</evidence>
<dbReference type="SUPFAM" id="SSF48498">
    <property type="entry name" value="Tetracyclin repressor-like, C-terminal domain"/>
    <property type="match status" value="1"/>
</dbReference>
<accession>A0ABT7SVS9</accession>
<dbReference type="PROSITE" id="PS50977">
    <property type="entry name" value="HTH_TETR_2"/>
    <property type="match status" value="1"/>
</dbReference>
<dbReference type="InterPro" id="IPR050109">
    <property type="entry name" value="HTH-type_TetR-like_transc_reg"/>
</dbReference>
<sequence length="205" mass="23371">MKAISAKNSYHHGNLRASLVKQAALMLQEMGIEGLSLRKLADAVGVSRTALYHHFKDKNALLCAIAEQGFVRWRAQAETIFAQDALSNTEKLRQFVRDYIYYAADNPQLYELMFGRTIWKNAQPTDELKAVAYPSFQHQVEMTRKWQKLGVLPATEDTLRLSQVTWGTMHGIARLLIDGIYADRSHIDEMCECATHLFTQHSTLK</sequence>
<dbReference type="Gene3D" id="1.10.357.10">
    <property type="entry name" value="Tetracycline Repressor, domain 2"/>
    <property type="match status" value="1"/>
</dbReference>
<evidence type="ECO:0000313" key="6">
    <source>
        <dbReference type="EMBL" id="MDM7860308.1"/>
    </source>
</evidence>
<dbReference type="InterPro" id="IPR036271">
    <property type="entry name" value="Tet_transcr_reg_TetR-rel_C_sf"/>
</dbReference>
<dbReference type="Pfam" id="PF13305">
    <property type="entry name" value="TetR_C_33"/>
    <property type="match status" value="1"/>
</dbReference>
<evidence type="ECO:0000313" key="7">
    <source>
        <dbReference type="Proteomes" id="UP001234343"/>
    </source>
</evidence>
<gene>
    <name evidence="6" type="ORF">QTP81_06845</name>
</gene>
<dbReference type="InterPro" id="IPR001647">
    <property type="entry name" value="HTH_TetR"/>
</dbReference>
<feature type="domain" description="HTH tetR-type" evidence="5">
    <location>
        <begin position="13"/>
        <end position="73"/>
    </location>
</feature>
<organism evidence="6 7">
    <name type="scientific">Alteromonas arenosi</name>
    <dbReference type="NCBI Taxonomy" id="3055817"/>
    <lineage>
        <taxon>Bacteria</taxon>
        <taxon>Pseudomonadati</taxon>
        <taxon>Pseudomonadota</taxon>
        <taxon>Gammaproteobacteria</taxon>
        <taxon>Alteromonadales</taxon>
        <taxon>Alteromonadaceae</taxon>
        <taxon>Alteromonas/Salinimonas group</taxon>
        <taxon>Alteromonas</taxon>
    </lineage>
</organism>
<dbReference type="Pfam" id="PF00440">
    <property type="entry name" value="TetR_N"/>
    <property type="match status" value="1"/>
</dbReference>
<comment type="caution">
    <text evidence="6">The sequence shown here is derived from an EMBL/GenBank/DDBJ whole genome shotgun (WGS) entry which is preliminary data.</text>
</comment>
<evidence type="ECO:0000256" key="2">
    <source>
        <dbReference type="ARBA" id="ARBA00023125"/>
    </source>
</evidence>
<name>A0ABT7SVS9_9ALTE</name>
<proteinExistence type="predicted"/>
<dbReference type="InterPro" id="IPR025996">
    <property type="entry name" value="MT1864/Rv1816-like_C"/>
</dbReference>
<dbReference type="PANTHER" id="PTHR30055">
    <property type="entry name" value="HTH-TYPE TRANSCRIPTIONAL REGULATOR RUTR"/>
    <property type="match status" value="1"/>
</dbReference>
<dbReference type="RefSeq" id="WP_289364613.1">
    <property type="nucleotide sequence ID" value="NZ_JAUCBP010000007.1"/>
</dbReference>
<dbReference type="InterPro" id="IPR009057">
    <property type="entry name" value="Homeodomain-like_sf"/>
</dbReference>
<keyword evidence="3" id="KW-0804">Transcription</keyword>
<dbReference type="InterPro" id="IPR023772">
    <property type="entry name" value="DNA-bd_HTH_TetR-type_CS"/>
</dbReference>
<reference evidence="6 7" key="1">
    <citation type="submission" date="2023-06" db="EMBL/GenBank/DDBJ databases">
        <title>Alteromonas sp. ASW11-36 isolated from intertidal sand.</title>
        <authorList>
            <person name="Li Y."/>
        </authorList>
    </citation>
    <scope>NUCLEOTIDE SEQUENCE [LARGE SCALE GENOMIC DNA]</scope>
    <source>
        <strain evidence="6 7">ASW11-36</strain>
    </source>
</reference>
<dbReference type="SUPFAM" id="SSF46689">
    <property type="entry name" value="Homeodomain-like"/>
    <property type="match status" value="1"/>
</dbReference>
<feature type="DNA-binding region" description="H-T-H motif" evidence="4">
    <location>
        <begin position="36"/>
        <end position="55"/>
    </location>
</feature>
<protein>
    <submittedName>
        <fullName evidence="6">TetR/AcrR family transcriptional regulator</fullName>
    </submittedName>
</protein>